<keyword evidence="3 7" id="KW-0456">Lyase</keyword>
<accession>A0AA86T497</accession>
<dbReference type="EMBL" id="OX365700">
    <property type="protein sequence ID" value="CAI4031770.1"/>
    <property type="molecule type" value="Genomic_DNA"/>
</dbReference>
<feature type="active site" description="Schiff-base intermediate with acetaldehyde" evidence="7">
    <location>
        <position position="155"/>
    </location>
</feature>
<keyword evidence="9" id="KW-1185">Reference proteome</keyword>
<dbReference type="Gene3D" id="3.20.20.70">
    <property type="entry name" value="Aldolase class I"/>
    <property type="match status" value="1"/>
</dbReference>
<organism evidence="8 9">
    <name type="scientific">Nitrospira tepida</name>
    <dbReference type="NCBI Taxonomy" id="2973512"/>
    <lineage>
        <taxon>Bacteria</taxon>
        <taxon>Pseudomonadati</taxon>
        <taxon>Nitrospirota</taxon>
        <taxon>Nitrospiria</taxon>
        <taxon>Nitrospirales</taxon>
        <taxon>Nitrospiraceae</taxon>
        <taxon>Nitrospira</taxon>
    </lineage>
</organism>
<dbReference type="NCBIfam" id="TIGR00126">
    <property type="entry name" value="deoC"/>
    <property type="match status" value="1"/>
</dbReference>
<dbReference type="KEGG" id="nti:DNFV4_02189"/>
<dbReference type="InterPro" id="IPR011343">
    <property type="entry name" value="DeoC"/>
</dbReference>
<dbReference type="HAMAP" id="MF_00114">
    <property type="entry name" value="DeoC_type1"/>
    <property type="match status" value="1"/>
</dbReference>
<evidence type="ECO:0000256" key="4">
    <source>
        <dbReference type="ARBA" id="ARBA00023270"/>
    </source>
</evidence>
<evidence type="ECO:0000313" key="8">
    <source>
        <dbReference type="EMBL" id="CAI4031770.1"/>
    </source>
</evidence>
<dbReference type="PIRSF" id="PIRSF001357">
    <property type="entry name" value="DeoC"/>
    <property type="match status" value="1"/>
</dbReference>
<dbReference type="GO" id="GO:0005737">
    <property type="term" value="C:cytoplasm"/>
    <property type="evidence" value="ECO:0007669"/>
    <property type="project" value="UniProtKB-SubCell"/>
</dbReference>
<dbReference type="InterPro" id="IPR028581">
    <property type="entry name" value="DeoC_typeI"/>
</dbReference>
<evidence type="ECO:0000256" key="2">
    <source>
        <dbReference type="ARBA" id="ARBA00022490"/>
    </source>
</evidence>
<dbReference type="EC" id="4.1.2.4" evidence="7"/>
<dbReference type="FunFam" id="3.20.20.70:FF:000044">
    <property type="entry name" value="Deoxyribose-phosphate aldolase"/>
    <property type="match status" value="1"/>
</dbReference>
<evidence type="ECO:0000256" key="3">
    <source>
        <dbReference type="ARBA" id="ARBA00023239"/>
    </source>
</evidence>
<dbReference type="PANTHER" id="PTHR10889">
    <property type="entry name" value="DEOXYRIBOSE-PHOSPHATE ALDOLASE"/>
    <property type="match status" value="1"/>
</dbReference>
<comment type="subcellular location">
    <subcellularLocation>
        <location evidence="7">Cytoplasm</location>
    </subcellularLocation>
</comment>
<dbReference type="GO" id="GO:0009264">
    <property type="term" value="P:deoxyribonucleotide catabolic process"/>
    <property type="evidence" value="ECO:0007669"/>
    <property type="project" value="UniProtKB-UniRule"/>
</dbReference>
<proteinExistence type="inferred from homology"/>
<dbReference type="Pfam" id="PF01791">
    <property type="entry name" value="DeoC"/>
    <property type="match status" value="1"/>
</dbReference>
<dbReference type="SMART" id="SM01133">
    <property type="entry name" value="DeoC"/>
    <property type="match status" value="1"/>
</dbReference>
<evidence type="ECO:0000256" key="6">
    <source>
        <dbReference type="ARBA" id="ARBA00056337"/>
    </source>
</evidence>
<name>A0AA86T497_9BACT</name>
<sequence length="230" mass="24297">MTVIDRLPGLIDHTILRPEATRADVLRLCEEAQRLGFTVIFVPPCYIEEVVAAVRGMNIRVGMPVGFPLGGQTTGAKVAEAREGVALGATVLDMVLNVSRLKSGDLDYVRRDMTAVVRATPGVEHKVILETCLLAQEEKRTACRLAVEAGMDYVKTSTGFAAGGATVEDVRLMKDAVAGRARIKASGGIRDLATTLALLDAGADRIGTSAGIKILEEAAERRGVAGRVAG</sequence>
<evidence type="ECO:0000256" key="5">
    <source>
        <dbReference type="ARBA" id="ARBA00048791"/>
    </source>
</evidence>
<dbReference type="InterPro" id="IPR013785">
    <property type="entry name" value="Aldolase_TIM"/>
</dbReference>
<dbReference type="AlphaFoldDB" id="A0AA86T497"/>
<dbReference type="PANTHER" id="PTHR10889:SF1">
    <property type="entry name" value="DEOXYRIBOSE-PHOSPHATE ALDOLASE"/>
    <property type="match status" value="1"/>
</dbReference>
<comment type="similarity">
    <text evidence="1 7">Belongs to the DeoC/FbaB aldolase family. DeoC type 1 subfamily.</text>
</comment>
<keyword evidence="4 7" id="KW-0704">Schiff base</keyword>
<evidence type="ECO:0000256" key="7">
    <source>
        <dbReference type="HAMAP-Rule" id="MF_00114"/>
    </source>
</evidence>
<protein>
    <recommendedName>
        <fullName evidence="7">Deoxyribose-phosphate aldolase</fullName>
        <shortName evidence="7">DERA</shortName>
        <ecNumber evidence="7">4.1.2.4</ecNumber>
    </recommendedName>
    <alternativeName>
        <fullName evidence="7">2-deoxy-D-ribose 5-phosphate aldolase</fullName>
    </alternativeName>
    <alternativeName>
        <fullName evidence="7">Phosphodeoxyriboaldolase</fullName>
        <shortName evidence="7">Deoxyriboaldolase</shortName>
    </alternativeName>
</protein>
<dbReference type="CDD" id="cd00959">
    <property type="entry name" value="DeoC"/>
    <property type="match status" value="1"/>
</dbReference>
<comment type="pathway">
    <text evidence="7">Carbohydrate degradation; 2-deoxy-D-ribose 1-phosphate degradation; D-glyceraldehyde 3-phosphate and acetaldehyde from 2-deoxy-alpha-D-ribose 1-phosphate: step 2/2.</text>
</comment>
<comment type="catalytic activity">
    <reaction evidence="5 7">
        <text>2-deoxy-D-ribose 5-phosphate = D-glyceraldehyde 3-phosphate + acetaldehyde</text>
        <dbReference type="Rhea" id="RHEA:12821"/>
        <dbReference type="ChEBI" id="CHEBI:15343"/>
        <dbReference type="ChEBI" id="CHEBI:59776"/>
        <dbReference type="ChEBI" id="CHEBI:62877"/>
        <dbReference type="EC" id="4.1.2.4"/>
    </reaction>
</comment>
<dbReference type="Proteomes" id="UP001179121">
    <property type="component" value="Chromosome"/>
</dbReference>
<comment type="function">
    <text evidence="6 7">Catalyzes a reversible aldol reaction between acetaldehyde and D-glyceraldehyde 3-phosphate to generate 2-deoxy-D-ribose 5-phosphate.</text>
</comment>
<dbReference type="GO" id="GO:0004139">
    <property type="term" value="F:deoxyribose-phosphate aldolase activity"/>
    <property type="evidence" value="ECO:0007669"/>
    <property type="project" value="UniProtKB-UniRule"/>
</dbReference>
<keyword evidence="2 7" id="KW-0963">Cytoplasm</keyword>
<evidence type="ECO:0000256" key="1">
    <source>
        <dbReference type="ARBA" id="ARBA00010936"/>
    </source>
</evidence>
<feature type="active site" description="Proton donor/acceptor" evidence="7">
    <location>
        <position position="184"/>
    </location>
</feature>
<dbReference type="GO" id="GO:0006018">
    <property type="term" value="P:2-deoxyribose 1-phosphate catabolic process"/>
    <property type="evidence" value="ECO:0007669"/>
    <property type="project" value="UniProtKB-UniRule"/>
</dbReference>
<feature type="active site" description="Proton donor/acceptor" evidence="7">
    <location>
        <position position="93"/>
    </location>
</feature>
<dbReference type="RefSeq" id="WP_289268535.1">
    <property type="nucleotide sequence ID" value="NZ_OX365700.1"/>
</dbReference>
<gene>
    <name evidence="7" type="primary">deoC</name>
    <name evidence="8" type="ORF">DNFV4_02189</name>
</gene>
<reference evidence="8" key="1">
    <citation type="submission" date="2022-10" db="EMBL/GenBank/DDBJ databases">
        <authorList>
            <person name="Koch H."/>
        </authorList>
    </citation>
    <scope>NUCLEOTIDE SEQUENCE</scope>
    <source>
        <strain evidence="8">DNF</strain>
    </source>
</reference>
<dbReference type="GO" id="GO:0016052">
    <property type="term" value="P:carbohydrate catabolic process"/>
    <property type="evidence" value="ECO:0007669"/>
    <property type="project" value="TreeGrafter"/>
</dbReference>
<dbReference type="SUPFAM" id="SSF51569">
    <property type="entry name" value="Aldolase"/>
    <property type="match status" value="1"/>
</dbReference>
<dbReference type="InterPro" id="IPR002915">
    <property type="entry name" value="DeoC/FbaB/LacD_aldolase"/>
</dbReference>
<evidence type="ECO:0000313" key="9">
    <source>
        <dbReference type="Proteomes" id="UP001179121"/>
    </source>
</evidence>